<dbReference type="InterPro" id="IPR009057">
    <property type="entry name" value="Homeodomain-like_sf"/>
</dbReference>
<evidence type="ECO:0000313" key="16">
    <source>
        <dbReference type="Proteomes" id="UP000006727"/>
    </source>
</evidence>
<evidence type="ECO:0000256" key="2">
    <source>
        <dbReference type="ARBA" id="ARBA00010338"/>
    </source>
</evidence>
<comment type="subcellular location">
    <subcellularLocation>
        <location evidence="1 9 10">Nucleus</location>
    </subcellularLocation>
</comment>
<proteinExistence type="inferred from homology"/>
<protein>
    <recommendedName>
        <fullName evidence="17">Class III HD-Zip protein</fullName>
    </recommendedName>
</protein>
<evidence type="ECO:0000256" key="8">
    <source>
        <dbReference type="ARBA" id="ARBA00023242"/>
    </source>
</evidence>
<keyword evidence="7" id="KW-0804">Transcription</keyword>
<dbReference type="SUPFAM" id="SSF55961">
    <property type="entry name" value="Bet v1-like"/>
    <property type="match status" value="1"/>
</dbReference>
<dbReference type="EMBL" id="ABEU02000010">
    <property type="status" value="NOT_ANNOTATED_CDS"/>
    <property type="molecule type" value="Genomic_DNA"/>
</dbReference>
<evidence type="ECO:0000259" key="14">
    <source>
        <dbReference type="PROSITE" id="PS50848"/>
    </source>
</evidence>
<feature type="coiled-coil region" evidence="11">
    <location>
        <begin position="245"/>
        <end position="272"/>
    </location>
</feature>
<evidence type="ECO:0008006" key="17">
    <source>
        <dbReference type="Google" id="ProtNLM"/>
    </source>
</evidence>
<name>A0A7I3ZZX7_PHYPA</name>
<feature type="region of interest" description="Disordered" evidence="12">
    <location>
        <begin position="1"/>
        <end position="22"/>
    </location>
</feature>
<dbReference type="InterPro" id="IPR013978">
    <property type="entry name" value="MEKHLA"/>
</dbReference>
<evidence type="ECO:0000256" key="9">
    <source>
        <dbReference type="PROSITE-ProRule" id="PRU00108"/>
    </source>
</evidence>
<dbReference type="EnsemblPlants" id="Pp3c10_19630V3.4">
    <property type="protein sequence ID" value="Pp3c10_19630V3.4"/>
    <property type="gene ID" value="Pp3c10_19630"/>
</dbReference>
<dbReference type="Pfam" id="PF01852">
    <property type="entry name" value="START"/>
    <property type="match status" value="1"/>
</dbReference>
<dbReference type="CDD" id="cd14686">
    <property type="entry name" value="bZIP"/>
    <property type="match status" value="1"/>
</dbReference>
<organism evidence="15 16">
    <name type="scientific">Physcomitrium patens</name>
    <name type="common">Spreading-leaved earth moss</name>
    <name type="synonym">Physcomitrella patens</name>
    <dbReference type="NCBI Taxonomy" id="3218"/>
    <lineage>
        <taxon>Eukaryota</taxon>
        <taxon>Viridiplantae</taxon>
        <taxon>Streptophyta</taxon>
        <taxon>Embryophyta</taxon>
        <taxon>Bryophyta</taxon>
        <taxon>Bryophytina</taxon>
        <taxon>Bryopsida</taxon>
        <taxon>Funariidae</taxon>
        <taxon>Funariales</taxon>
        <taxon>Funariaceae</taxon>
        <taxon>Physcomitrium</taxon>
    </lineage>
</organism>
<keyword evidence="16" id="KW-1185">Reference proteome</keyword>
<dbReference type="InterPro" id="IPR044830">
    <property type="entry name" value="HD-Zip_III"/>
</dbReference>
<evidence type="ECO:0000256" key="7">
    <source>
        <dbReference type="ARBA" id="ARBA00023163"/>
    </source>
</evidence>
<keyword evidence="3" id="KW-0805">Transcription regulation</keyword>
<dbReference type="SMART" id="SM00234">
    <property type="entry name" value="START"/>
    <property type="match status" value="1"/>
</dbReference>
<evidence type="ECO:0000256" key="4">
    <source>
        <dbReference type="ARBA" id="ARBA00023054"/>
    </source>
</evidence>
<dbReference type="SMART" id="SM00389">
    <property type="entry name" value="HOX"/>
    <property type="match status" value="1"/>
</dbReference>
<dbReference type="Proteomes" id="UP000006727">
    <property type="component" value="Chromosome 10"/>
</dbReference>
<dbReference type="FunCoup" id="A0A7I3ZZX7">
    <property type="interactions" value="2167"/>
</dbReference>
<dbReference type="Pfam" id="PF08670">
    <property type="entry name" value="MEKHLA"/>
    <property type="match status" value="1"/>
</dbReference>
<dbReference type="InterPro" id="IPR002913">
    <property type="entry name" value="START_lipid-bd_dom"/>
</dbReference>
<accession>A0A7I3ZZX7</accession>
<evidence type="ECO:0000256" key="5">
    <source>
        <dbReference type="ARBA" id="ARBA00023125"/>
    </source>
</evidence>
<keyword evidence="5 9" id="KW-0238">DNA-binding</keyword>
<sequence>MGGSGGEQAGRQEESRGGGGDKNESVRRICFMGAMPCHRDIGPILHGAYTFRQPSALGLGLRLFCGMNQTLGCAFVCAWSLVHLLSSTPFPPCSPFSKPRYYTPIRLDVIYGTPSSAAVNSDELNLALAHYATRNSAAGDCNPTTAPLQPSARTMTESWKEQTMDSSGKYVRYTNEQVEALERVYHECPKPSSIRRHQLIKESPILANIEPKQIKVWFQNRRCREKQRKEATRLVSVNAKLTALNKLLMEENERLAKHASQLTLENHSLRQQLPSLPLTNGTHRLSSQNLLKKERAVNGGDESSTQGGICVKLHGQAGVASTDTSCDSAVTGGLPHHLTPRHSPRYTSPAGLLATAEETLTEFLAKATGTAVDWIQLPGMKPGPDAIGIIAISHGCVGIAARACGLVALDAGKVTEVLKDRPAWLEDCRRMEVLGALPTGNRGTIELLYTQMYASTTLAPARDYCTLRYTTILEDGNLVICERSLTGGQNGPSMPPVQSFVRGEMFPSGYLIRPCDGGGCIIHVVDHYDNGPWSVPEVLRPLYESPAVLAQRSTIAALRHLRRLAAEESGEGNPRNGQHPAVLRTLGQRLAKGFKNAVNGFADDGWVSTVSDGLDDVSVILNATSQSMEGQIASDKLLYSLGGGILCAKASMLLQNVPPSILIKFLREHRSEWADYDMDANLATSFRSNGNGYAPQGGGVSHVQLPLPLPNSGEHGEILEVVKLEDHSSVQHMVISRDSFLLQLCSGIDENAVGASAQLIFAPVDVALTEDIPLLPSGFCISPVDANVLDEFDLDHTLDLASTLEGGSDLRLNGDSKSNGTSSHMRSVLTIAFQFAYEVHSHEACAVMARQYLRTVVSSVQRVAMALAPSRGSAPPRQMSANPDALSLARHVLRSYRLHLGLDLTRSENGGDETLFKAFWHHTDAILCCAWKGKPEFVFANRSGLEMFETTTSSLQELDWDKTLNESDCKLSYATFTQVLQQGYCSLPAGVRMSSSGRTATYERALVWKVVDDNETVECIAFLFINWSFVV</sequence>
<dbReference type="Gene3D" id="1.10.10.60">
    <property type="entry name" value="Homeodomain-like"/>
    <property type="match status" value="1"/>
</dbReference>
<feature type="DNA-binding region" description="Homeobox" evidence="9">
    <location>
        <begin position="166"/>
        <end position="229"/>
    </location>
</feature>
<dbReference type="SUPFAM" id="SSF46689">
    <property type="entry name" value="Homeodomain-like"/>
    <property type="match status" value="1"/>
</dbReference>
<dbReference type="PANTHER" id="PTHR45950">
    <property type="entry name" value="HOMEOBOX-LEUCINE ZIPPER PROTEIN ATHB-14"/>
    <property type="match status" value="1"/>
</dbReference>
<dbReference type="GO" id="GO:0003700">
    <property type="term" value="F:DNA-binding transcription factor activity"/>
    <property type="evidence" value="ECO:0007669"/>
    <property type="project" value="InterPro"/>
</dbReference>
<keyword evidence="4 11" id="KW-0175">Coiled coil</keyword>
<evidence type="ECO:0000256" key="3">
    <source>
        <dbReference type="ARBA" id="ARBA00023015"/>
    </source>
</evidence>
<keyword evidence="6 9" id="KW-0371">Homeobox</keyword>
<dbReference type="PANTHER" id="PTHR45950:SF7">
    <property type="entry name" value="HOMEOBOX-LEUCINE ZIPPER PROTEIN ATHB-14"/>
    <property type="match status" value="1"/>
</dbReference>
<reference evidence="15" key="3">
    <citation type="submission" date="2020-12" db="UniProtKB">
        <authorList>
            <consortium name="EnsemblPlants"/>
        </authorList>
    </citation>
    <scope>IDENTIFICATION</scope>
</reference>
<dbReference type="InterPro" id="IPR023393">
    <property type="entry name" value="START-like_dom_sf"/>
</dbReference>
<dbReference type="GO" id="GO:0008289">
    <property type="term" value="F:lipid binding"/>
    <property type="evidence" value="ECO:0007669"/>
    <property type="project" value="InterPro"/>
</dbReference>
<evidence type="ECO:0000256" key="10">
    <source>
        <dbReference type="RuleBase" id="RU000682"/>
    </source>
</evidence>
<reference evidence="15 16" key="2">
    <citation type="journal article" date="2018" name="Plant J.">
        <title>The Physcomitrella patens chromosome-scale assembly reveals moss genome structure and evolution.</title>
        <authorList>
            <person name="Lang D."/>
            <person name="Ullrich K.K."/>
            <person name="Murat F."/>
            <person name="Fuchs J."/>
            <person name="Jenkins J."/>
            <person name="Haas F.B."/>
            <person name="Piednoel M."/>
            <person name="Gundlach H."/>
            <person name="Van Bel M."/>
            <person name="Meyberg R."/>
            <person name="Vives C."/>
            <person name="Morata J."/>
            <person name="Symeonidi A."/>
            <person name="Hiss M."/>
            <person name="Muchero W."/>
            <person name="Kamisugi Y."/>
            <person name="Saleh O."/>
            <person name="Blanc G."/>
            <person name="Decker E.L."/>
            <person name="van Gessel N."/>
            <person name="Grimwood J."/>
            <person name="Hayes R.D."/>
            <person name="Graham S.W."/>
            <person name="Gunter L.E."/>
            <person name="McDaniel S.F."/>
            <person name="Hoernstein S.N.W."/>
            <person name="Larsson A."/>
            <person name="Li F.W."/>
            <person name="Perroud P.F."/>
            <person name="Phillips J."/>
            <person name="Ranjan P."/>
            <person name="Rokshar D.S."/>
            <person name="Rothfels C.J."/>
            <person name="Schneider L."/>
            <person name="Shu S."/>
            <person name="Stevenson D.W."/>
            <person name="Thummler F."/>
            <person name="Tillich M."/>
            <person name="Villarreal Aguilar J.C."/>
            <person name="Widiez T."/>
            <person name="Wong G.K."/>
            <person name="Wymore A."/>
            <person name="Zhang Y."/>
            <person name="Zimmer A.D."/>
            <person name="Quatrano R.S."/>
            <person name="Mayer K.F.X."/>
            <person name="Goodstein D."/>
            <person name="Casacuberta J.M."/>
            <person name="Vandepoele K."/>
            <person name="Reski R."/>
            <person name="Cuming A.C."/>
            <person name="Tuskan G.A."/>
            <person name="Maumus F."/>
            <person name="Salse J."/>
            <person name="Schmutz J."/>
            <person name="Rensing S.A."/>
        </authorList>
    </citation>
    <scope>NUCLEOTIDE SEQUENCE [LARGE SCALE GENOMIC DNA]</scope>
    <source>
        <strain evidence="15 16">cv. Gransden 2004</strain>
    </source>
</reference>
<gene>
    <name evidence="15" type="primary">LOC112287708</name>
</gene>
<keyword evidence="8 9" id="KW-0539">Nucleus</keyword>
<dbReference type="Pfam" id="PF00046">
    <property type="entry name" value="Homeodomain"/>
    <property type="match status" value="1"/>
</dbReference>
<feature type="domain" description="START" evidence="14">
    <location>
        <begin position="345"/>
        <end position="545"/>
    </location>
</feature>
<comment type="similarity">
    <text evidence="2">Belongs to the HD-ZIP homeobox family. Class III subfamily.</text>
</comment>
<dbReference type="AlphaFoldDB" id="A0A7I3ZZX7"/>
<dbReference type="CDD" id="cd00086">
    <property type="entry name" value="homeodomain"/>
    <property type="match status" value="1"/>
</dbReference>
<evidence type="ECO:0000256" key="11">
    <source>
        <dbReference type="SAM" id="Coils"/>
    </source>
</evidence>
<dbReference type="Gramene" id="Pp3c10_19630V3.4">
    <property type="protein sequence ID" value="Pp3c10_19630V3.4"/>
    <property type="gene ID" value="Pp3c10_19630"/>
</dbReference>
<dbReference type="PROSITE" id="PS50071">
    <property type="entry name" value="HOMEOBOX_2"/>
    <property type="match status" value="1"/>
</dbReference>
<dbReference type="InterPro" id="IPR001356">
    <property type="entry name" value="HD"/>
</dbReference>
<dbReference type="GO" id="GO:0005634">
    <property type="term" value="C:nucleus"/>
    <property type="evidence" value="ECO:0007669"/>
    <property type="project" value="UniProtKB-SubCell"/>
</dbReference>
<evidence type="ECO:0000256" key="1">
    <source>
        <dbReference type="ARBA" id="ARBA00004123"/>
    </source>
</evidence>
<dbReference type="CDD" id="cd08875">
    <property type="entry name" value="START_ArGLABRA2_like"/>
    <property type="match status" value="1"/>
</dbReference>
<feature type="domain" description="Homeobox" evidence="13">
    <location>
        <begin position="164"/>
        <end position="228"/>
    </location>
</feature>
<evidence type="ECO:0000259" key="13">
    <source>
        <dbReference type="PROSITE" id="PS50071"/>
    </source>
</evidence>
<dbReference type="PROSITE" id="PS50848">
    <property type="entry name" value="START"/>
    <property type="match status" value="1"/>
</dbReference>
<dbReference type="Gene3D" id="3.30.530.20">
    <property type="match status" value="1"/>
</dbReference>
<evidence type="ECO:0000256" key="12">
    <source>
        <dbReference type="SAM" id="MobiDB-lite"/>
    </source>
</evidence>
<evidence type="ECO:0000313" key="15">
    <source>
        <dbReference type="EnsemblPlants" id="Pp3c10_19630V3.4"/>
    </source>
</evidence>
<evidence type="ECO:0000256" key="6">
    <source>
        <dbReference type="ARBA" id="ARBA00023155"/>
    </source>
</evidence>
<dbReference type="GO" id="GO:0003677">
    <property type="term" value="F:DNA binding"/>
    <property type="evidence" value="ECO:0007669"/>
    <property type="project" value="UniProtKB-UniRule"/>
</dbReference>
<reference evidence="15 16" key="1">
    <citation type="journal article" date="2008" name="Science">
        <title>The Physcomitrella genome reveals evolutionary insights into the conquest of land by plants.</title>
        <authorList>
            <person name="Rensing S."/>
            <person name="Lang D."/>
            <person name="Zimmer A."/>
            <person name="Terry A."/>
            <person name="Salamov A."/>
            <person name="Shapiro H."/>
            <person name="Nishiyama T."/>
            <person name="Perroud P.-F."/>
            <person name="Lindquist E."/>
            <person name="Kamisugi Y."/>
            <person name="Tanahashi T."/>
            <person name="Sakakibara K."/>
            <person name="Fujita T."/>
            <person name="Oishi K."/>
            <person name="Shin-I T."/>
            <person name="Kuroki Y."/>
            <person name="Toyoda A."/>
            <person name="Suzuki Y."/>
            <person name="Hashimoto A."/>
            <person name="Yamaguchi K."/>
            <person name="Sugano A."/>
            <person name="Kohara Y."/>
            <person name="Fujiyama A."/>
            <person name="Anterola A."/>
            <person name="Aoki S."/>
            <person name="Ashton N."/>
            <person name="Barbazuk W.B."/>
            <person name="Barker E."/>
            <person name="Bennetzen J."/>
            <person name="Bezanilla M."/>
            <person name="Blankenship R."/>
            <person name="Cho S.H."/>
            <person name="Dutcher S."/>
            <person name="Estelle M."/>
            <person name="Fawcett J.A."/>
            <person name="Gundlach H."/>
            <person name="Hanada K."/>
            <person name="Heyl A."/>
            <person name="Hicks K.A."/>
            <person name="Hugh J."/>
            <person name="Lohr M."/>
            <person name="Mayer K."/>
            <person name="Melkozernov A."/>
            <person name="Murata T."/>
            <person name="Nelson D."/>
            <person name="Pils B."/>
            <person name="Prigge M."/>
            <person name="Reiss B."/>
            <person name="Renner T."/>
            <person name="Rombauts S."/>
            <person name="Rushton P."/>
            <person name="Sanderfoot A."/>
            <person name="Schween G."/>
            <person name="Shiu S.-H."/>
            <person name="Stueber K."/>
            <person name="Theodoulou F.L."/>
            <person name="Tu H."/>
            <person name="Van de Peer Y."/>
            <person name="Verrier P.J."/>
            <person name="Waters E."/>
            <person name="Wood A."/>
            <person name="Yang L."/>
            <person name="Cove D."/>
            <person name="Cuming A."/>
            <person name="Hasebe M."/>
            <person name="Lucas S."/>
            <person name="Mishler D.B."/>
            <person name="Reski R."/>
            <person name="Grigoriev I."/>
            <person name="Quatrano R.S."/>
            <person name="Boore J.L."/>
        </authorList>
    </citation>
    <scope>NUCLEOTIDE SEQUENCE [LARGE SCALE GENOMIC DNA]</scope>
    <source>
        <strain evidence="15 16">cv. Gransden 2004</strain>
    </source>
</reference>
<feature type="compositionally biased region" description="Basic and acidic residues" evidence="12">
    <location>
        <begin position="10"/>
        <end position="22"/>
    </location>
</feature>
<dbReference type="InParanoid" id="A0A7I3ZZX7"/>